<protein>
    <submittedName>
        <fullName evidence="1">Uncharacterized protein</fullName>
    </submittedName>
</protein>
<proteinExistence type="predicted"/>
<evidence type="ECO:0000313" key="1">
    <source>
        <dbReference type="EnsemblPlants" id="MELO3C029402.2.1"/>
    </source>
</evidence>
<dbReference type="AlphaFoldDB" id="A0A9I9E6D0"/>
<name>A0A9I9E6D0_CUCME</name>
<dbReference type="Gramene" id="MELO3C029402.2.1">
    <property type="protein sequence ID" value="MELO3C029402.2.1"/>
    <property type="gene ID" value="MELO3C029402.2"/>
</dbReference>
<dbReference type="EnsemblPlants" id="MELO3C029402.2.1">
    <property type="protein sequence ID" value="MELO3C029402.2.1"/>
    <property type="gene ID" value="MELO3C029402.2"/>
</dbReference>
<sequence length="44" mass="5115">IRGGEDKVDEDCIFKFMDNFICKLLESGIEVIIQCQSNLQDMYL</sequence>
<organism evidence="1">
    <name type="scientific">Cucumis melo</name>
    <name type="common">Muskmelon</name>
    <dbReference type="NCBI Taxonomy" id="3656"/>
    <lineage>
        <taxon>Eukaryota</taxon>
        <taxon>Viridiplantae</taxon>
        <taxon>Streptophyta</taxon>
        <taxon>Embryophyta</taxon>
        <taxon>Tracheophyta</taxon>
        <taxon>Spermatophyta</taxon>
        <taxon>Magnoliopsida</taxon>
        <taxon>eudicotyledons</taxon>
        <taxon>Gunneridae</taxon>
        <taxon>Pentapetalae</taxon>
        <taxon>rosids</taxon>
        <taxon>fabids</taxon>
        <taxon>Cucurbitales</taxon>
        <taxon>Cucurbitaceae</taxon>
        <taxon>Benincaseae</taxon>
        <taxon>Cucumis</taxon>
    </lineage>
</organism>
<reference evidence="1" key="1">
    <citation type="submission" date="2023-03" db="UniProtKB">
        <authorList>
            <consortium name="EnsemblPlants"/>
        </authorList>
    </citation>
    <scope>IDENTIFICATION</scope>
</reference>
<accession>A0A9I9E6D0</accession>